<dbReference type="Proteomes" id="UP001341840">
    <property type="component" value="Unassembled WGS sequence"/>
</dbReference>
<accession>A0ABU6WV73</accession>
<gene>
    <name evidence="2" type="ORF">PIB30_099970</name>
</gene>
<sequence>MTSNQPQPYLRFNNSPKHSNIAQTRMEHYERDEPEPRQGQWWGVGVSGSNSGNHMQRRQL</sequence>
<evidence type="ECO:0000256" key="1">
    <source>
        <dbReference type="SAM" id="MobiDB-lite"/>
    </source>
</evidence>
<comment type="caution">
    <text evidence="2">The sequence shown here is derived from an EMBL/GenBank/DDBJ whole genome shotgun (WGS) entry which is preliminary data.</text>
</comment>
<keyword evidence="3" id="KW-1185">Reference proteome</keyword>
<evidence type="ECO:0000313" key="3">
    <source>
        <dbReference type="Proteomes" id="UP001341840"/>
    </source>
</evidence>
<protein>
    <submittedName>
        <fullName evidence="2">Uncharacterized protein</fullName>
    </submittedName>
</protein>
<feature type="compositionally biased region" description="Low complexity" evidence="1">
    <location>
        <begin position="38"/>
        <end position="53"/>
    </location>
</feature>
<evidence type="ECO:0000313" key="2">
    <source>
        <dbReference type="EMBL" id="MED6189841.1"/>
    </source>
</evidence>
<organism evidence="2 3">
    <name type="scientific">Stylosanthes scabra</name>
    <dbReference type="NCBI Taxonomy" id="79078"/>
    <lineage>
        <taxon>Eukaryota</taxon>
        <taxon>Viridiplantae</taxon>
        <taxon>Streptophyta</taxon>
        <taxon>Embryophyta</taxon>
        <taxon>Tracheophyta</taxon>
        <taxon>Spermatophyta</taxon>
        <taxon>Magnoliopsida</taxon>
        <taxon>eudicotyledons</taxon>
        <taxon>Gunneridae</taxon>
        <taxon>Pentapetalae</taxon>
        <taxon>rosids</taxon>
        <taxon>fabids</taxon>
        <taxon>Fabales</taxon>
        <taxon>Fabaceae</taxon>
        <taxon>Papilionoideae</taxon>
        <taxon>50 kb inversion clade</taxon>
        <taxon>dalbergioids sensu lato</taxon>
        <taxon>Dalbergieae</taxon>
        <taxon>Pterocarpus clade</taxon>
        <taxon>Stylosanthes</taxon>
    </lineage>
</organism>
<feature type="region of interest" description="Disordered" evidence="1">
    <location>
        <begin position="1"/>
        <end position="60"/>
    </location>
</feature>
<reference evidence="2 3" key="1">
    <citation type="journal article" date="2023" name="Plants (Basel)">
        <title>Bridging the Gap: Combining Genomics and Transcriptomics Approaches to Understand Stylosanthes scabra, an Orphan Legume from the Brazilian Caatinga.</title>
        <authorList>
            <person name="Ferreira-Neto J.R.C."/>
            <person name="da Silva M.D."/>
            <person name="Binneck E."/>
            <person name="de Melo N.F."/>
            <person name="da Silva R.H."/>
            <person name="de Melo A.L.T.M."/>
            <person name="Pandolfi V."/>
            <person name="Bustamante F.O."/>
            <person name="Brasileiro-Vidal A.C."/>
            <person name="Benko-Iseppon A.M."/>
        </authorList>
    </citation>
    <scope>NUCLEOTIDE SEQUENCE [LARGE SCALE GENOMIC DNA]</scope>
    <source>
        <tissue evidence="2">Leaves</tissue>
    </source>
</reference>
<feature type="compositionally biased region" description="Polar residues" evidence="1">
    <location>
        <begin position="1"/>
        <end position="23"/>
    </location>
</feature>
<proteinExistence type="predicted"/>
<feature type="compositionally biased region" description="Basic and acidic residues" evidence="1">
    <location>
        <begin position="25"/>
        <end position="36"/>
    </location>
</feature>
<dbReference type="EMBL" id="JASCZI010183982">
    <property type="protein sequence ID" value="MED6189841.1"/>
    <property type="molecule type" value="Genomic_DNA"/>
</dbReference>
<name>A0ABU6WV73_9FABA</name>